<dbReference type="Gene3D" id="3.40.50.10490">
    <property type="entry name" value="Glucose-6-phosphate isomerase like protein, domain 1"/>
    <property type="match status" value="1"/>
</dbReference>
<protein>
    <submittedName>
        <fullName evidence="6">HTH-type transcriptional regulator HexR</fullName>
    </submittedName>
</protein>
<dbReference type="InterPro" id="IPR035472">
    <property type="entry name" value="RpiR-like_SIS"/>
</dbReference>
<feature type="domain" description="HTH rpiR-type" evidence="4">
    <location>
        <begin position="4"/>
        <end position="80"/>
    </location>
</feature>
<dbReference type="Gene3D" id="1.10.10.10">
    <property type="entry name" value="Winged helix-like DNA-binding domain superfamily/Winged helix DNA-binding domain"/>
    <property type="match status" value="1"/>
</dbReference>
<dbReference type="CDD" id="cd05013">
    <property type="entry name" value="SIS_RpiR"/>
    <property type="match status" value="1"/>
</dbReference>
<evidence type="ECO:0000313" key="7">
    <source>
        <dbReference type="Proteomes" id="UP000203589"/>
    </source>
</evidence>
<dbReference type="Proteomes" id="UP000203589">
    <property type="component" value="Chromosome"/>
</dbReference>
<dbReference type="InterPro" id="IPR009057">
    <property type="entry name" value="Homeodomain-like_sf"/>
</dbReference>
<gene>
    <name evidence="6" type="ORF">ANTHELSMS3_04111</name>
</gene>
<keyword evidence="3" id="KW-0804">Transcription</keyword>
<evidence type="ECO:0000259" key="4">
    <source>
        <dbReference type="PROSITE" id="PS51071"/>
    </source>
</evidence>
<dbReference type="RefSeq" id="WP_094036436.1">
    <property type="nucleotide sequence ID" value="NZ_CP022540.1"/>
</dbReference>
<dbReference type="GO" id="GO:0097367">
    <property type="term" value="F:carbohydrate derivative binding"/>
    <property type="evidence" value="ECO:0007669"/>
    <property type="project" value="InterPro"/>
</dbReference>
<proteinExistence type="predicted"/>
<dbReference type="Pfam" id="PF01380">
    <property type="entry name" value="SIS"/>
    <property type="match status" value="1"/>
</dbReference>
<dbReference type="InterPro" id="IPR036388">
    <property type="entry name" value="WH-like_DNA-bd_sf"/>
</dbReference>
<dbReference type="SUPFAM" id="SSF53697">
    <property type="entry name" value="SIS domain"/>
    <property type="match status" value="1"/>
</dbReference>
<dbReference type="PROSITE" id="PS51071">
    <property type="entry name" value="HTH_RPIR"/>
    <property type="match status" value="1"/>
</dbReference>
<keyword evidence="7" id="KW-1185">Reference proteome</keyword>
<reference evidence="6 7" key="1">
    <citation type="submission" date="2017-07" db="EMBL/GenBank/DDBJ databases">
        <title>Genome Sequence of Antarctobacter heliothermus Strain SMS3 Isolated from a culture of the Diatom Skeletonema marinoi.</title>
        <authorList>
            <person name="Topel M."/>
            <person name="Pinder M.I.M."/>
            <person name="Johansson O.N."/>
            <person name="Kourtchenko O."/>
            <person name="Godhe A."/>
            <person name="Clarke A.K."/>
        </authorList>
    </citation>
    <scope>NUCLEOTIDE SEQUENCE [LARGE SCALE GENOMIC DNA]</scope>
    <source>
        <strain evidence="6 7">SMS3</strain>
    </source>
</reference>
<dbReference type="PROSITE" id="PS51464">
    <property type="entry name" value="SIS"/>
    <property type="match status" value="1"/>
</dbReference>
<evidence type="ECO:0000313" key="6">
    <source>
        <dbReference type="EMBL" id="ASP22717.1"/>
    </source>
</evidence>
<dbReference type="PANTHER" id="PTHR30514:SF18">
    <property type="entry name" value="RPIR-FAMILY TRANSCRIPTIONAL REGULATOR"/>
    <property type="match status" value="1"/>
</dbReference>
<dbReference type="OrthoDB" id="9814676at2"/>
<name>A0A222E943_9RHOB</name>
<dbReference type="EMBL" id="CP022540">
    <property type="protein sequence ID" value="ASP22717.1"/>
    <property type="molecule type" value="Genomic_DNA"/>
</dbReference>
<dbReference type="SUPFAM" id="SSF46689">
    <property type="entry name" value="Homeodomain-like"/>
    <property type="match status" value="1"/>
</dbReference>
<organism evidence="6 7">
    <name type="scientific">Antarctobacter heliothermus</name>
    <dbReference type="NCBI Taxonomy" id="74033"/>
    <lineage>
        <taxon>Bacteria</taxon>
        <taxon>Pseudomonadati</taxon>
        <taxon>Pseudomonadota</taxon>
        <taxon>Alphaproteobacteria</taxon>
        <taxon>Rhodobacterales</taxon>
        <taxon>Roseobacteraceae</taxon>
        <taxon>Antarctobacter</taxon>
    </lineage>
</organism>
<dbReference type="PANTHER" id="PTHR30514">
    <property type="entry name" value="GLUCOKINASE"/>
    <property type="match status" value="1"/>
</dbReference>
<dbReference type="InterPro" id="IPR000281">
    <property type="entry name" value="HTH_RpiR"/>
</dbReference>
<accession>A0A222E943</accession>
<evidence type="ECO:0000259" key="5">
    <source>
        <dbReference type="PROSITE" id="PS51464"/>
    </source>
</evidence>
<dbReference type="GO" id="GO:0003677">
    <property type="term" value="F:DNA binding"/>
    <property type="evidence" value="ECO:0007669"/>
    <property type="project" value="UniProtKB-KW"/>
</dbReference>
<evidence type="ECO:0000256" key="2">
    <source>
        <dbReference type="ARBA" id="ARBA00023125"/>
    </source>
</evidence>
<dbReference type="AlphaFoldDB" id="A0A222E943"/>
<dbReference type="KEGG" id="aht:ANTHELSMS3_04111"/>
<keyword evidence="2" id="KW-0238">DNA-binding</keyword>
<dbReference type="InterPro" id="IPR001347">
    <property type="entry name" value="SIS_dom"/>
</dbReference>
<feature type="domain" description="SIS" evidence="5">
    <location>
        <begin position="128"/>
        <end position="265"/>
    </location>
</feature>
<dbReference type="InterPro" id="IPR046348">
    <property type="entry name" value="SIS_dom_sf"/>
</dbReference>
<evidence type="ECO:0000256" key="1">
    <source>
        <dbReference type="ARBA" id="ARBA00023015"/>
    </source>
</evidence>
<keyword evidence="1" id="KW-0805">Transcription regulation</keyword>
<sequence length="287" mass="31430">MSVERLETRIARRYGSLSQKLQVAADYVIAHPVEVATRSLRSISSASGVSPATFSRLARALEFDSYEALREMSRQVVGAQIVTFAEKAAQLRAPAEGEAAMLDRQVGACMANLASLTQEIDRTQLQEAVDRLAQARRVLVFGAFASHGVAEHLAYLTNYIQSDWTVISRAGTPLAASLETLTPQDVLLVITKTPYARRAVLATRMAREQGATTLVLTDSHASPALMHADIGFRVPSDSPQFFSSYVATLAFLETLVAMLVAQSQDNVSEKIRLVEERNERLGDFWAD</sequence>
<evidence type="ECO:0000256" key="3">
    <source>
        <dbReference type="ARBA" id="ARBA00023163"/>
    </source>
</evidence>
<dbReference type="GO" id="GO:0003700">
    <property type="term" value="F:DNA-binding transcription factor activity"/>
    <property type="evidence" value="ECO:0007669"/>
    <property type="project" value="InterPro"/>
</dbReference>
<dbReference type="Pfam" id="PF01418">
    <property type="entry name" value="HTH_6"/>
    <property type="match status" value="1"/>
</dbReference>
<dbReference type="GO" id="GO:1901135">
    <property type="term" value="P:carbohydrate derivative metabolic process"/>
    <property type="evidence" value="ECO:0007669"/>
    <property type="project" value="InterPro"/>
</dbReference>
<dbReference type="InterPro" id="IPR047640">
    <property type="entry name" value="RpiR-like"/>
</dbReference>